<accession>A0ABX4YNV8</accession>
<evidence type="ECO:0000256" key="1">
    <source>
        <dbReference type="ARBA" id="ARBA00022553"/>
    </source>
</evidence>
<dbReference type="InterPro" id="IPR011006">
    <property type="entry name" value="CheY-like_superfamily"/>
</dbReference>
<comment type="caution">
    <text evidence="4">The sequence shown here is derived from an EMBL/GenBank/DDBJ whole genome shotgun (WGS) entry which is preliminary data.</text>
</comment>
<dbReference type="InterPro" id="IPR001789">
    <property type="entry name" value="Sig_transdc_resp-reg_receiver"/>
</dbReference>
<dbReference type="PANTHER" id="PTHR44591:SF23">
    <property type="entry name" value="CHEY SUBFAMILY"/>
    <property type="match status" value="1"/>
</dbReference>
<evidence type="ECO:0000313" key="4">
    <source>
        <dbReference type="EMBL" id="PNV76834.1"/>
    </source>
</evidence>
<proteinExistence type="predicted"/>
<name>A0ABX4YNV8_9LEPT</name>
<dbReference type="SMART" id="SM00448">
    <property type="entry name" value="REC"/>
    <property type="match status" value="1"/>
</dbReference>
<dbReference type="Proteomes" id="UP000094669">
    <property type="component" value="Unassembled WGS sequence"/>
</dbReference>
<dbReference type="Gene3D" id="3.40.50.2300">
    <property type="match status" value="1"/>
</dbReference>
<protein>
    <submittedName>
        <fullName evidence="4">Response regulator</fullName>
    </submittedName>
</protein>
<dbReference type="SUPFAM" id="SSF52172">
    <property type="entry name" value="CheY-like"/>
    <property type="match status" value="1"/>
</dbReference>
<evidence type="ECO:0000259" key="3">
    <source>
        <dbReference type="PROSITE" id="PS50110"/>
    </source>
</evidence>
<dbReference type="PROSITE" id="PS50110">
    <property type="entry name" value="RESPONSE_REGULATORY"/>
    <property type="match status" value="1"/>
</dbReference>
<dbReference type="Pfam" id="PF00072">
    <property type="entry name" value="Response_reg"/>
    <property type="match status" value="1"/>
</dbReference>
<dbReference type="PANTHER" id="PTHR44591">
    <property type="entry name" value="STRESS RESPONSE REGULATOR PROTEIN 1"/>
    <property type="match status" value="1"/>
</dbReference>
<sequence>MNILIVEDDLVQMKLAHVVLSYAGYNVSKAHRAEEAWETIQTNRPTIILLDLSLPGIDGIALTRKIRNDRSVCEIPIIAITSYPDRYTRFEALKAGCSAYMVKPIDTRFLPKAIENTKRDFKIIYEKNLIDPPFETEF</sequence>
<organism evidence="4 5">
    <name type="scientific">Leptospira inadai serovar Lyme</name>
    <dbReference type="NCBI Taxonomy" id="293084"/>
    <lineage>
        <taxon>Bacteria</taxon>
        <taxon>Pseudomonadati</taxon>
        <taxon>Spirochaetota</taxon>
        <taxon>Spirochaetia</taxon>
        <taxon>Leptospirales</taxon>
        <taxon>Leptospiraceae</taxon>
        <taxon>Leptospira</taxon>
    </lineage>
</organism>
<evidence type="ECO:0000256" key="2">
    <source>
        <dbReference type="PROSITE-ProRule" id="PRU00169"/>
    </source>
</evidence>
<dbReference type="EMBL" id="MCRM02000001">
    <property type="protein sequence ID" value="PNV76834.1"/>
    <property type="molecule type" value="Genomic_DNA"/>
</dbReference>
<dbReference type="InterPro" id="IPR050595">
    <property type="entry name" value="Bact_response_regulator"/>
</dbReference>
<feature type="domain" description="Response regulatory" evidence="3">
    <location>
        <begin position="2"/>
        <end position="118"/>
    </location>
</feature>
<evidence type="ECO:0000313" key="5">
    <source>
        <dbReference type="Proteomes" id="UP000094669"/>
    </source>
</evidence>
<keyword evidence="5" id="KW-1185">Reference proteome</keyword>
<reference evidence="4" key="1">
    <citation type="submission" date="2018-01" db="EMBL/GenBank/DDBJ databases">
        <title>Genomic characterization of Leptospira inadai serogroup Lyme isolated from captured rat in Brazil and comparative analysis with human reference strain.</title>
        <authorList>
            <person name="Moreno L.Z."/>
            <person name="Loureiro A.P."/>
            <person name="Miraglia F."/>
            <person name="Kremer F.S."/>
            <person name="Eslabao M.R."/>
            <person name="Dellagostin O.A."/>
            <person name="Lilenbaum W."/>
            <person name="Moreno A.M."/>
        </authorList>
    </citation>
    <scope>NUCLEOTIDE SEQUENCE [LARGE SCALE GENOMIC DNA]</scope>
    <source>
        <strain evidence="4">M34/99</strain>
    </source>
</reference>
<keyword evidence="1 2" id="KW-0597">Phosphoprotein</keyword>
<gene>
    <name evidence="4" type="ORF">BES34_000675</name>
</gene>
<dbReference type="RefSeq" id="WP_010409529.1">
    <property type="nucleotide sequence ID" value="NZ_MCRM02000001.1"/>
</dbReference>
<feature type="modified residue" description="4-aspartylphosphate" evidence="2">
    <location>
        <position position="51"/>
    </location>
</feature>